<sequence>MRLGLISLALAARASALAPASPPRIRSASPLLSPRGCSLPLHARARLVNMCVKAEEQTAEVPAVKVLRGRLWSWGWLSWWSQTVLSVIAAVSLLFVNSVSQPTSNLPALIGRSLAFVALGASAASNFWTWGYTRISARFGRKMPSAADASARALGALRVGTFINLLGMCFAIVGMEAIVGTLAAKALTQGPLSLGAIASPVQAIDVLIVQANTNTLAAHFAGLVANMRMTRAANACATSELVQAA</sequence>
<feature type="transmembrane region" description="Helical" evidence="1">
    <location>
        <begin position="77"/>
        <end position="97"/>
    </location>
</feature>
<evidence type="ECO:0000256" key="2">
    <source>
        <dbReference type="SAM" id="SignalP"/>
    </source>
</evidence>
<dbReference type="Pfam" id="PF12263">
    <property type="entry name" value="DUF3611"/>
    <property type="match status" value="1"/>
</dbReference>
<accession>A0A7S0LHJ0</accession>
<keyword evidence="2" id="KW-0732">Signal</keyword>
<name>A0A7S0LHJ0_9EUKA</name>
<feature type="chain" id="PRO_5031008736" evidence="2">
    <location>
        <begin position="17"/>
        <end position="245"/>
    </location>
</feature>
<reference evidence="3" key="1">
    <citation type="submission" date="2021-01" db="EMBL/GenBank/DDBJ databases">
        <authorList>
            <person name="Corre E."/>
            <person name="Pelletier E."/>
            <person name="Niang G."/>
            <person name="Scheremetjew M."/>
            <person name="Finn R."/>
            <person name="Kale V."/>
            <person name="Holt S."/>
            <person name="Cochrane G."/>
            <person name="Meng A."/>
            <person name="Brown T."/>
            <person name="Cohen L."/>
        </authorList>
    </citation>
    <scope>NUCLEOTIDE SEQUENCE</scope>
    <source>
        <strain evidence="3">PLY182g</strain>
    </source>
</reference>
<feature type="signal peptide" evidence="2">
    <location>
        <begin position="1"/>
        <end position="16"/>
    </location>
</feature>
<dbReference type="PANTHER" id="PTHR34548">
    <property type="entry name" value="PROTEIN TIC 21, CHLOROPLASTIC"/>
    <property type="match status" value="1"/>
</dbReference>
<dbReference type="PANTHER" id="PTHR34548:SF2">
    <property type="entry name" value="PROTEIN TIC 21, CHLOROPLASTIC"/>
    <property type="match status" value="1"/>
</dbReference>
<protein>
    <submittedName>
        <fullName evidence="3">Uncharacterized protein</fullName>
    </submittedName>
</protein>
<dbReference type="AlphaFoldDB" id="A0A7S0LHJ0"/>
<proteinExistence type="predicted"/>
<keyword evidence="1" id="KW-0472">Membrane</keyword>
<evidence type="ECO:0000313" key="3">
    <source>
        <dbReference type="EMBL" id="CAD8612893.1"/>
    </source>
</evidence>
<feature type="transmembrane region" description="Helical" evidence="1">
    <location>
        <begin position="162"/>
        <end position="184"/>
    </location>
</feature>
<gene>
    <name evidence="3" type="ORF">CPEL01642_LOCUS16273</name>
</gene>
<keyword evidence="1" id="KW-1133">Transmembrane helix</keyword>
<dbReference type="InterPro" id="IPR022051">
    <property type="entry name" value="DUF3611"/>
</dbReference>
<dbReference type="EMBL" id="HBEY01034169">
    <property type="protein sequence ID" value="CAD8612893.1"/>
    <property type="molecule type" value="Transcribed_RNA"/>
</dbReference>
<organism evidence="3">
    <name type="scientific">Coccolithus braarudii</name>
    <dbReference type="NCBI Taxonomy" id="221442"/>
    <lineage>
        <taxon>Eukaryota</taxon>
        <taxon>Haptista</taxon>
        <taxon>Haptophyta</taxon>
        <taxon>Prymnesiophyceae</taxon>
        <taxon>Coccolithales</taxon>
        <taxon>Coccolithaceae</taxon>
        <taxon>Coccolithus</taxon>
    </lineage>
</organism>
<keyword evidence="1" id="KW-0812">Transmembrane</keyword>
<feature type="transmembrane region" description="Helical" evidence="1">
    <location>
        <begin position="109"/>
        <end position="130"/>
    </location>
</feature>
<evidence type="ECO:0000256" key="1">
    <source>
        <dbReference type="SAM" id="Phobius"/>
    </source>
</evidence>